<dbReference type="InterPro" id="IPR029069">
    <property type="entry name" value="HotDog_dom_sf"/>
</dbReference>
<dbReference type="OrthoDB" id="7059210at2"/>
<dbReference type="Proteomes" id="UP000196573">
    <property type="component" value="Unassembled WGS sequence"/>
</dbReference>
<evidence type="ECO:0000259" key="2">
    <source>
        <dbReference type="Pfam" id="PF20789"/>
    </source>
</evidence>
<proteinExistence type="predicted"/>
<evidence type="ECO:0008006" key="5">
    <source>
        <dbReference type="Google" id="ProtNLM"/>
    </source>
</evidence>
<dbReference type="AlphaFoldDB" id="A0A1X7AQ64"/>
<dbReference type="InterPro" id="IPR049449">
    <property type="entry name" value="TesB_ACOT8-like_N"/>
</dbReference>
<dbReference type="InterPro" id="IPR042171">
    <property type="entry name" value="Acyl-CoA_hotdog"/>
</dbReference>
<dbReference type="Pfam" id="PF20789">
    <property type="entry name" value="4HBT_3C"/>
    <property type="match status" value="1"/>
</dbReference>
<evidence type="ECO:0000313" key="4">
    <source>
        <dbReference type="Proteomes" id="UP000196573"/>
    </source>
</evidence>
<sequence length="275" mass="30556">MTNKNLKTLLDEMERVSEKGSKQQVFTAEVTSNWTQGRACFGGLQGALATRAMRLSLDEDIPLRSLQVSFIGPIAVGGIEILVRILRQGRNVTQVQAEIIQDAKTCCIITACFGVPRMSSIQVESEAFPEGVAGPDGLVDLPYLKGLTPEFTAQYHMRWGIGGVPFTRQKGNSTGIWARQREESEEITSIEDLIMFADLPPTPALSKLAKPAQASSLTWMLEILEDDFVARNDDWWFIHTTVDHYSHGYGQQQYTIYSPDKKAVALGRQVVTVFD</sequence>
<dbReference type="RefSeq" id="WP_087111937.1">
    <property type="nucleotide sequence ID" value="NZ_CBCSCN010000010.1"/>
</dbReference>
<evidence type="ECO:0000259" key="1">
    <source>
        <dbReference type="Pfam" id="PF13622"/>
    </source>
</evidence>
<feature type="domain" description="Acyl-CoA thioesterase-like N-terminal HotDog" evidence="1">
    <location>
        <begin position="31"/>
        <end position="114"/>
    </location>
</feature>
<reference evidence="3 4" key="1">
    <citation type="submission" date="2017-03" db="EMBL/GenBank/DDBJ databases">
        <authorList>
            <person name="Afonso C.L."/>
            <person name="Miller P.J."/>
            <person name="Scott M.A."/>
            <person name="Spackman E."/>
            <person name="Goraichik I."/>
            <person name="Dimitrov K.M."/>
            <person name="Suarez D.L."/>
            <person name="Swayne D.E."/>
        </authorList>
    </citation>
    <scope>NUCLEOTIDE SEQUENCE [LARGE SCALE GENOMIC DNA]</scope>
    <source>
        <strain evidence="3">SB41UT1</strain>
    </source>
</reference>
<dbReference type="Pfam" id="PF13622">
    <property type="entry name" value="4HBT_3"/>
    <property type="match status" value="1"/>
</dbReference>
<dbReference type="SUPFAM" id="SSF54637">
    <property type="entry name" value="Thioesterase/thiol ester dehydrase-isomerase"/>
    <property type="match status" value="2"/>
</dbReference>
<keyword evidence="4" id="KW-1185">Reference proteome</keyword>
<feature type="domain" description="Acyl-CoA thioesterase-like C-terminal" evidence="2">
    <location>
        <begin position="135"/>
        <end position="273"/>
    </location>
</feature>
<dbReference type="Gene3D" id="2.40.160.210">
    <property type="entry name" value="Acyl-CoA thioesterase, double hotdog domain"/>
    <property type="match status" value="1"/>
</dbReference>
<accession>A0A1X7AQ64</accession>
<evidence type="ECO:0000313" key="3">
    <source>
        <dbReference type="EMBL" id="SMA49538.1"/>
    </source>
</evidence>
<name>A0A1X7AQ64_9GAMM</name>
<organism evidence="3 4">
    <name type="scientific">Parendozoicomonas haliclonae</name>
    <dbReference type="NCBI Taxonomy" id="1960125"/>
    <lineage>
        <taxon>Bacteria</taxon>
        <taxon>Pseudomonadati</taxon>
        <taxon>Pseudomonadota</taxon>
        <taxon>Gammaproteobacteria</taxon>
        <taxon>Oceanospirillales</taxon>
        <taxon>Endozoicomonadaceae</taxon>
        <taxon>Parendozoicomonas</taxon>
    </lineage>
</organism>
<gene>
    <name evidence="3" type="ORF">EHSB41UT_03329</name>
</gene>
<dbReference type="EMBL" id="FWPT01000008">
    <property type="protein sequence ID" value="SMA49538.1"/>
    <property type="molecule type" value="Genomic_DNA"/>
</dbReference>
<dbReference type="InterPro" id="IPR049450">
    <property type="entry name" value="ACOT8-like_C"/>
</dbReference>
<protein>
    <recommendedName>
        <fullName evidence="5">Acyl-CoA thioesterase</fullName>
    </recommendedName>
</protein>